<reference evidence="2" key="2">
    <citation type="submission" date="2024-04" db="EMBL/GenBank/DDBJ databases">
        <authorList>
            <person name="Chen Y."/>
            <person name="Shah S."/>
            <person name="Dougan E. K."/>
            <person name="Thang M."/>
            <person name="Chan C."/>
        </authorList>
    </citation>
    <scope>NUCLEOTIDE SEQUENCE [LARGE SCALE GENOMIC DNA]</scope>
</reference>
<proteinExistence type="predicted"/>
<reference evidence="1" key="1">
    <citation type="submission" date="2022-10" db="EMBL/GenBank/DDBJ databases">
        <authorList>
            <person name="Chen Y."/>
            <person name="Dougan E. K."/>
            <person name="Chan C."/>
            <person name="Rhodes N."/>
            <person name="Thang M."/>
        </authorList>
    </citation>
    <scope>NUCLEOTIDE SEQUENCE</scope>
</reference>
<gene>
    <name evidence="1" type="ORF">C1SCF055_LOCUS14824</name>
</gene>
<dbReference type="Proteomes" id="UP001152797">
    <property type="component" value="Unassembled WGS sequence"/>
</dbReference>
<evidence type="ECO:0000313" key="3">
    <source>
        <dbReference type="Proteomes" id="UP001152797"/>
    </source>
</evidence>
<comment type="caution">
    <text evidence="1">The sequence shown here is derived from an EMBL/GenBank/DDBJ whole genome shotgun (WGS) entry which is preliminary data.</text>
</comment>
<dbReference type="EMBL" id="CAMXCT020001180">
    <property type="protein sequence ID" value="CAL1140940.1"/>
    <property type="molecule type" value="Genomic_DNA"/>
</dbReference>
<evidence type="ECO:0000313" key="1">
    <source>
        <dbReference type="EMBL" id="CAI3987565.1"/>
    </source>
</evidence>
<sequence>VLWQLWRRCGGNVAAMAANVAAMWRRCGGDVGGELRHCRQLPPHCRHIAATLPPHCRHLAATAATGPYFCQ</sequence>
<organism evidence="1">
    <name type="scientific">Cladocopium goreaui</name>
    <dbReference type="NCBI Taxonomy" id="2562237"/>
    <lineage>
        <taxon>Eukaryota</taxon>
        <taxon>Sar</taxon>
        <taxon>Alveolata</taxon>
        <taxon>Dinophyceae</taxon>
        <taxon>Suessiales</taxon>
        <taxon>Symbiodiniaceae</taxon>
        <taxon>Cladocopium</taxon>
    </lineage>
</organism>
<keyword evidence="3" id="KW-1185">Reference proteome</keyword>
<name>A0A9P1C9U1_9DINO</name>
<protein>
    <submittedName>
        <fullName evidence="1">Uncharacterized protein</fullName>
    </submittedName>
</protein>
<evidence type="ECO:0000313" key="2">
    <source>
        <dbReference type="EMBL" id="CAL1140940.1"/>
    </source>
</evidence>
<dbReference type="EMBL" id="CAMXCT010001180">
    <property type="protein sequence ID" value="CAI3987565.1"/>
    <property type="molecule type" value="Genomic_DNA"/>
</dbReference>
<dbReference type="EMBL" id="CAMXCT030001180">
    <property type="protein sequence ID" value="CAL4774877.1"/>
    <property type="molecule type" value="Genomic_DNA"/>
</dbReference>
<accession>A0A9P1C9U1</accession>
<feature type="non-terminal residue" evidence="1">
    <location>
        <position position="1"/>
    </location>
</feature>
<dbReference type="AlphaFoldDB" id="A0A9P1C9U1"/>